<gene>
    <name evidence="1" type="ORF">GCM10009789_86140</name>
</gene>
<sequence>MNRLFVLDVPENTPVAKVAGQADGVLVDKLGPYFVIASDRSIVIDRRATGCRHAVWYSCVAGLAGGRIVQWDKDALRVDPR</sequence>
<dbReference type="EMBL" id="BAAAOS010000070">
    <property type="protein sequence ID" value="GAA1619134.1"/>
    <property type="molecule type" value="Genomic_DNA"/>
</dbReference>
<reference evidence="2" key="1">
    <citation type="journal article" date="2019" name="Int. J. Syst. Evol. Microbiol.">
        <title>The Global Catalogue of Microorganisms (GCM) 10K type strain sequencing project: providing services to taxonomists for standard genome sequencing and annotation.</title>
        <authorList>
            <consortium name="The Broad Institute Genomics Platform"/>
            <consortium name="The Broad Institute Genome Sequencing Center for Infectious Disease"/>
            <person name="Wu L."/>
            <person name="Ma J."/>
        </authorList>
    </citation>
    <scope>NUCLEOTIDE SEQUENCE [LARGE SCALE GENOMIC DNA]</scope>
    <source>
        <strain evidence="2">JCM 14969</strain>
    </source>
</reference>
<dbReference type="Proteomes" id="UP001500393">
    <property type="component" value="Unassembled WGS sequence"/>
</dbReference>
<evidence type="ECO:0000313" key="1">
    <source>
        <dbReference type="EMBL" id="GAA1619134.1"/>
    </source>
</evidence>
<evidence type="ECO:0000313" key="2">
    <source>
        <dbReference type="Proteomes" id="UP001500393"/>
    </source>
</evidence>
<protein>
    <submittedName>
        <fullName evidence="1">Uncharacterized protein</fullName>
    </submittedName>
</protein>
<proteinExistence type="predicted"/>
<comment type="caution">
    <text evidence="1">The sequence shown here is derived from an EMBL/GenBank/DDBJ whole genome shotgun (WGS) entry which is preliminary data.</text>
</comment>
<keyword evidence="2" id="KW-1185">Reference proteome</keyword>
<name>A0ABP4QW60_9ACTN</name>
<dbReference type="RefSeq" id="WP_344222592.1">
    <property type="nucleotide sequence ID" value="NZ_BAAAOS010000070.1"/>
</dbReference>
<accession>A0ABP4QW60</accession>
<organism evidence="1 2">
    <name type="scientific">Kribbella sancticallisti</name>
    <dbReference type="NCBI Taxonomy" id="460087"/>
    <lineage>
        <taxon>Bacteria</taxon>
        <taxon>Bacillati</taxon>
        <taxon>Actinomycetota</taxon>
        <taxon>Actinomycetes</taxon>
        <taxon>Propionibacteriales</taxon>
        <taxon>Kribbellaceae</taxon>
        <taxon>Kribbella</taxon>
    </lineage>
</organism>